<gene>
    <name evidence="1" type="ORF">S40285_10842</name>
</gene>
<dbReference type="AlphaFoldDB" id="A0A084QVQ6"/>
<proteinExistence type="predicted"/>
<dbReference type="Proteomes" id="UP000028524">
    <property type="component" value="Unassembled WGS sequence"/>
</dbReference>
<reference evidence="1 2" key="1">
    <citation type="journal article" date="2014" name="BMC Genomics">
        <title>Comparative genome sequencing reveals chemotype-specific gene clusters in the toxigenic black mold Stachybotrys.</title>
        <authorList>
            <person name="Semeiks J."/>
            <person name="Borek D."/>
            <person name="Otwinowski Z."/>
            <person name="Grishin N.V."/>
        </authorList>
    </citation>
    <scope>NUCLEOTIDE SEQUENCE [LARGE SCALE GENOMIC DNA]</scope>
    <source>
        <strain evidence="1 2">IBT 40285</strain>
    </source>
</reference>
<keyword evidence="2" id="KW-1185">Reference proteome</keyword>
<name>A0A084QVQ6_STAC4</name>
<evidence type="ECO:0000313" key="2">
    <source>
        <dbReference type="Proteomes" id="UP000028524"/>
    </source>
</evidence>
<evidence type="ECO:0000313" key="1">
    <source>
        <dbReference type="EMBL" id="KFA68041.1"/>
    </source>
</evidence>
<evidence type="ECO:0008006" key="3">
    <source>
        <dbReference type="Google" id="ProtNLM"/>
    </source>
</evidence>
<organism evidence="1 2">
    <name type="scientific">Stachybotrys chlorohalonatus (strain IBT 40285)</name>
    <dbReference type="NCBI Taxonomy" id="1283841"/>
    <lineage>
        <taxon>Eukaryota</taxon>
        <taxon>Fungi</taxon>
        <taxon>Dikarya</taxon>
        <taxon>Ascomycota</taxon>
        <taxon>Pezizomycotina</taxon>
        <taxon>Sordariomycetes</taxon>
        <taxon>Hypocreomycetidae</taxon>
        <taxon>Hypocreales</taxon>
        <taxon>Stachybotryaceae</taxon>
        <taxon>Stachybotrys</taxon>
    </lineage>
</organism>
<dbReference type="InParanoid" id="A0A084QVQ6"/>
<sequence>MYAAELQGILLALQIAQEDKQRCNTRSRANLVHTL</sequence>
<dbReference type="EMBL" id="KL660022">
    <property type="protein sequence ID" value="KFA68041.1"/>
    <property type="molecule type" value="Genomic_DNA"/>
</dbReference>
<protein>
    <recommendedName>
        <fullName evidence="3">RNase H type-1 domain-containing protein</fullName>
    </recommendedName>
</protein>
<dbReference type="HOGENOM" id="CLU_3368768_0_0_1"/>
<accession>A0A084QVQ6</accession>